<sequence>MSTKYIDRGPIDCTIAVDRSRVKGKTVVITGGANGIGAEYVKAMAEAGAYVVIGDLDETRAAKLAASYPGNVWFSKCNVTSWEEQLELFESAIRKSPTHRIDIVVANAGISGPDPVFLDDSSEEKPQKPDLKILDVNFTGVMYTIRLALHYFRKQYNAAVNEGVEASKDELDTCLVLQGSLAGFIDQPGSPQYNGSKFGLRGVMRSLRRTVLQHGTRINYIAPWYIKTDIISDSVSERLVSKGVQYAEIEDAAESLMRIACDTSVCGRALAVVPRVWAPQGYLDVDHDDYRGDDMFVEWQELVLRASHRLTGPPVNE</sequence>
<dbReference type="PANTHER" id="PTHR43180:SF31">
    <property type="entry name" value="CHAIN DEHYDROGENASE_REDUCTASE, PUTATIVE (AFU_ORTHOLOGUE AFUA_2G16570)-RELATED"/>
    <property type="match status" value="1"/>
</dbReference>
<dbReference type="GeneID" id="81404423"/>
<keyword evidence="5" id="KW-1185">Reference proteome</keyword>
<dbReference type="InterPro" id="IPR036291">
    <property type="entry name" value="NAD(P)-bd_dom_sf"/>
</dbReference>
<comment type="similarity">
    <text evidence="1">Belongs to the short-chain dehydrogenases/reductases (SDR) family.</text>
</comment>
<comment type="caution">
    <text evidence="4">The sequence shown here is derived from an EMBL/GenBank/DDBJ whole genome shotgun (WGS) entry which is preliminary data.</text>
</comment>
<dbReference type="EMBL" id="JAPQKL010000004">
    <property type="protein sequence ID" value="KAJ5135231.1"/>
    <property type="molecule type" value="Genomic_DNA"/>
</dbReference>
<dbReference type="PANTHER" id="PTHR43180">
    <property type="entry name" value="3-OXOACYL-(ACYL-CARRIER-PROTEIN) REDUCTASE (AFU_ORTHOLOGUE AFUA_6G11210)"/>
    <property type="match status" value="1"/>
</dbReference>
<dbReference type="PRINTS" id="PR00081">
    <property type="entry name" value="GDHRDH"/>
</dbReference>
<dbReference type="Gene3D" id="3.40.50.720">
    <property type="entry name" value="NAD(P)-binding Rossmann-like Domain"/>
    <property type="match status" value="1"/>
</dbReference>
<keyword evidence="3" id="KW-0560">Oxidoreductase</keyword>
<dbReference type="GO" id="GO:0016491">
    <property type="term" value="F:oxidoreductase activity"/>
    <property type="evidence" value="ECO:0007669"/>
    <property type="project" value="UniProtKB-KW"/>
</dbReference>
<evidence type="ECO:0000313" key="5">
    <source>
        <dbReference type="Proteomes" id="UP001149079"/>
    </source>
</evidence>
<keyword evidence="2" id="KW-0521">NADP</keyword>
<gene>
    <name evidence="4" type="ORF">N7515_004509</name>
</gene>
<reference evidence="4" key="2">
    <citation type="journal article" date="2023" name="IMA Fungus">
        <title>Comparative genomic study of the Penicillium genus elucidates a diverse pangenome and 15 lateral gene transfer events.</title>
        <authorList>
            <person name="Petersen C."/>
            <person name="Sorensen T."/>
            <person name="Nielsen M.R."/>
            <person name="Sondergaard T.E."/>
            <person name="Sorensen J.L."/>
            <person name="Fitzpatrick D.A."/>
            <person name="Frisvad J.C."/>
            <person name="Nielsen K.L."/>
        </authorList>
    </citation>
    <scope>NUCLEOTIDE SEQUENCE</scope>
    <source>
        <strain evidence="4">IBT 22155</strain>
    </source>
</reference>
<evidence type="ECO:0000256" key="1">
    <source>
        <dbReference type="ARBA" id="ARBA00006484"/>
    </source>
</evidence>
<dbReference type="Proteomes" id="UP001149079">
    <property type="component" value="Unassembled WGS sequence"/>
</dbReference>
<evidence type="ECO:0000256" key="3">
    <source>
        <dbReference type="ARBA" id="ARBA00023002"/>
    </source>
</evidence>
<dbReference type="Pfam" id="PF00106">
    <property type="entry name" value="adh_short"/>
    <property type="match status" value="1"/>
</dbReference>
<organism evidence="4 5">
    <name type="scientific">Penicillium bovifimosum</name>
    <dbReference type="NCBI Taxonomy" id="126998"/>
    <lineage>
        <taxon>Eukaryota</taxon>
        <taxon>Fungi</taxon>
        <taxon>Dikarya</taxon>
        <taxon>Ascomycota</taxon>
        <taxon>Pezizomycotina</taxon>
        <taxon>Eurotiomycetes</taxon>
        <taxon>Eurotiomycetidae</taxon>
        <taxon>Eurotiales</taxon>
        <taxon>Aspergillaceae</taxon>
        <taxon>Penicillium</taxon>
    </lineage>
</organism>
<evidence type="ECO:0008006" key="6">
    <source>
        <dbReference type="Google" id="ProtNLM"/>
    </source>
</evidence>
<evidence type="ECO:0000313" key="4">
    <source>
        <dbReference type="EMBL" id="KAJ5135231.1"/>
    </source>
</evidence>
<dbReference type="SUPFAM" id="SSF51735">
    <property type="entry name" value="NAD(P)-binding Rossmann-fold domains"/>
    <property type="match status" value="1"/>
</dbReference>
<dbReference type="InterPro" id="IPR020904">
    <property type="entry name" value="Sc_DH/Rdtase_CS"/>
</dbReference>
<evidence type="ECO:0000256" key="2">
    <source>
        <dbReference type="ARBA" id="ARBA00022857"/>
    </source>
</evidence>
<dbReference type="OrthoDB" id="5371740at2759"/>
<dbReference type="AlphaFoldDB" id="A0A9W9H1R6"/>
<reference evidence="4" key="1">
    <citation type="submission" date="2022-11" db="EMBL/GenBank/DDBJ databases">
        <authorList>
            <person name="Petersen C."/>
        </authorList>
    </citation>
    <scope>NUCLEOTIDE SEQUENCE</scope>
    <source>
        <strain evidence="4">IBT 22155</strain>
    </source>
</reference>
<name>A0A9W9H1R6_9EURO</name>
<dbReference type="PROSITE" id="PS00061">
    <property type="entry name" value="ADH_SHORT"/>
    <property type="match status" value="1"/>
</dbReference>
<dbReference type="RefSeq" id="XP_056522203.1">
    <property type="nucleotide sequence ID" value="XM_056665253.1"/>
</dbReference>
<accession>A0A9W9H1R6</accession>
<dbReference type="InterPro" id="IPR002347">
    <property type="entry name" value="SDR_fam"/>
</dbReference>
<proteinExistence type="inferred from homology"/>
<protein>
    <recommendedName>
        <fullName evidence="6">5'-hydroxyaverantin dehydrogenase</fullName>
    </recommendedName>
</protein>